<keyword evidence="1" id="KW-1133">Transmembrane helix</keyword>
<sequence length="129" mass="13748">MFKYAKRLLGPLAILTGSLVFPTIAAAQNNLVPEQLSKNADIIKIIRAIIQFILVVAFIIAFIMLLVGGIRWILAGGDEKAVAGARNTITAALIGLVIVLVAFAIIKLVETFFGVTIISGTFTIPTVEP</sequence>
<accession>A0A1F5H681</accession>
<feature type="transmembrane region" description="Helical" evidence="1">
    <location>
        <begin position="43"/>
        <end position="67"/>
    </location>
</feature>
<keyword evidence="1" id="KW-0812">Transmembrane</keyword>
<keyword evidence="1" id="KW-0472">Membrane</keyword>
<name>A0A1F5H681_9BACT</name>
<organism evidence="2 3">
    <name type="scientific">Candidatus Curtissbacteria bacterium RIFCSPLOWO2_01_FULL_42_50</name>
    <dbReference type="NCBI Taxonomy" id="1797730"/>
    <lineage>
        <taxon>Bacteria</taxon>
        <taxon>Candidatus Curtissiibacteriota</taxon>
    </lineage>
</organism>
<protein>
    <submittedName>
        <fullName evidence="2">Uncharacterized protein</fullName>
    </submittedName>
</protein>
<gene>
    <name evidence="2" type="ORF">A3B54_02445</name>
</gene>
<dbReference type="AlphaFoldDB" id="A0A1F5H681"/>
<dbReference type="InterPro" id="IPR043993">
    <property type="entry name" value="T4SS_pilin"/>
</dbReference>
<dbReference type="EMBL" id="MFBT01000013">
    <property type="protein sequence ID" value="OGD99587.1"/>
    <property type="molecule type" value="Genomic_DNA"/>
</dbReference>
<dbReference type="Proteomes" id="UP000177039">
    <property type="component" value="Unassembled WGS sequence"/>
</dbReference>
<proteinExistence type="predicted"/>
<evidence type="ECO:0000256" key="1">
    <source>
        <dbReference type="SAM" id="Phobius"/>
    </source>
</evidence>
<feature type="transmembrane region" description="Helical" evidence="1">
    <location>
        <begin position="88"/>
        <end position="106"/>
    </location>
</feature>
<evidence type="ECO:0000313" key="3">
    <source>
        <dbReference type="Proteomes" id="UP000177039"/>
    </source>
</evidence>
<dbReference type="Pfam" id="PF18895">
    <property type="entry name" value="T4SS_pilin"/>
    <property type="match status" value="1"/>
</dbReference>
<evidence type="ECO:0000313" key="2">
    <source>
        <dbReference type="EMBL" id="OGD99587.1"/>
    </source>
</evidence>
<reference evidence="2 3" key="1">
    <citation type="journal article" date="2016" name="Nat. Commun.">
        <title>Thousands of microbial genomes shed light on interconnected biogeochemical processes in an aquifer system.</title>
        <authorList>
            <person name="Anantharaman K."/>
            <person name="Brown C.T."/>
            <person name="Hug L.A."/>
            <person name="Sharon I."/>
            <person name="Castelle C.J."/>
            <person name="Probst A.J."/>
            <person name="Thomas B.C."/>
            <person name="Singh A."/>
            <person name="Wilkins M.J."/>
            <person name="Karaoz U."/>
            <person name="Brodie E.L."/>
            <person name="Williams K.H."/>
            <person name="Hubbard S.S."/>
            <person name="Banfield J.F."/>
        </authorList>
    </citation>
    <scope>NUCLEOTIDE SEQUENCE [LARGE SCALE GENOMIC DNA]</scope>
</reference>
<comment type="caution">
    <text evidence="2">The sequence shown here is derived from an EMBL/GenBank/DDBJ whole genome shotgun (WGS) entry which is preliminary data.</text>
</comment>